<feature type="transmembrane region" description="Helical" evidence="8">
    <location>
        <begin position="260"/>
        <end position="281"/>
    </location>
</feature>
<protein>
    <recommendedName>
        <fullName evidence="9">Glycosyltransferase RgtA/B/C/D-like domain-containing protein</fullName>
    </recommendedName>
</protein>
<evidence type="ECO:0000313" key="11">
    <source>
        <dbReference type="Proteomes" id="UP000237755"/>
    </source>
</evidence>
<feature type="transmembrane region" description="Helical" evidence="8">
    <location>
        <begin position="343"/>
        <end position="365"/>
    </location>
</feature>
<evidence type="ECO:0000256" key="2">
    <source>
        <dbReference type="ARBA" id="ARBA00022475"/>
    </source>
</evidence>
<keyword evidence="5 8" id="KW-0812">Transmembrane</keyword>
<comment type="caution">
    <text evidence="10">The sequence shown here is derived from an EMBL/GenBank/DDBJ whole genome shotgun (WGS) entry which is preliminary data.</text>
</comment>
<keyword evidence="4" id="KW-0808">Transferase</keyword>
<feature type="transmembrane region" description="Helical" evidence="8">
    <location>
        <begin position="117"/>
        <end position="134"/>
    </location>
</feature>
<feature type="transmembrane region" description="Helical" evidence="8">
    <location>
        <begin position="93"/>
        <end position="111"/>
    </location>
</feature>
<evidence type="ECO:0000259" key="9">
    <source>
        <dbReference type="Pfam" id="PF13231"/>
    </source>
</evidence>
<proteinExistence type="predicted"/>
<keyword evidence="11" id="KW-1185">Reference proteome</keyword>
<evidence type="ECO:0000256" key="1">
    <source>
        <dbReference type="ARBA" id="ARBA00004651"/>
    </source>
</evidence>
<evidence type="ECO:0000256" key="7">
    <source>
        <dbReference type="ARBA" id="ARBA00023136"/>
    </source>
</evidence>
<dbReference type="Proteomes" id="UP000237755">
    <property type="component" value="Unassembled WGS sequence"/>
</dbReference>
<evidence type="ECO:0000256" key="5">
    <source>
        <dbReference type="ARBA" id="ARBA00022692"/>
    </source>
</evidence>
<dbReference type="PANTHER" id="PTHR33908">
    <property type="entry name" value="MANNOSYLTRANSFERASE YKCB-RELATED"/>
    <property type="match status" value="1"/>
</dbReference>
<evidence type="ECO:0000256" key="3">
    <source>
        <dbReference type="ARBA" id="ARBA00022676"/>
    </source>
</evidence>
<accession>A0ABX5AYG4</accession>
<dbReference type="RefSeq" id="WP_161498674.1">
    <property type="nucleotide sequence ID" value="NZ_MPZN01000007.1"/>
</dbReference>
<sequence>MIDVRSAVAMRMPHAAASAHPARTAALLGAGAALLSFAGSGIPSYWGDEAASVLSAERTLPGLFGLLGQIDAVHGAYYLFLHFWVQLLGTGEWVVRAPSAVAIGVAAAGCYVLGRRLFGPATGLLAGILFAVLPQATHMGAEARSYAFTMAAATWLLIWLLVLIDRQEQRPRVWTGYGVATAGSIYLFLYLGLMLPVGAVVLVILRAPRRIWVGWARSAALTLLLALPILVAAVLQRAQISFLAGRGYATPDAVLVSQWFGWPGLAILAWALIVIALLGAARARPASHGPAVQRAERMPAAEGAALPHRDAVLIVTAWLVLPTAAVLLVNAVALPVYSVRYLAFSAPAAALLMAVGLRAVVMWALGPGRPSARRQQLGLLAGTLVIAALAAPGYLGQRTPFAQGGSDLRQLAETVAANGQRGDAVVFDESVRPSLRPRLAIDLYPALFAGYDDVMLDTRYVQRTRLWDTVRPLAELGARVQGHGTVWAVERGTDRPDVTALEALGYRVDAAMPINTNTVFKLTKEQP</sequence>
<feature type="transmembrane region" description="Helical" evidence="8">
    <location>
        <begin position="146"/>
        <end position="164"/>
    </location>
</feature>
<feature type="transmembrane region" description="Helical" evidence="8">
    <location>
        <begin position="62"/>
        <end position="81"/>
    </location>
</feature>
<gene>
    <name evidence="10" type="ORF">GY24_03550</name>
</gene>
<feature type="transmembrane region" description="Helical" evidence="8">
    <location>
        <begin position="184"/>
        <end position="207"/>
    </location>
</feature>
<keyword evidence="6 8" id="KW-1133">Transmembrane helix</keyword>
<comment type="subcellular location">
    <subcellularLocation>
        <location evidence="1">Cell membrane</location>
        <topology evidence="1">Multi-pass membrane protein</topology>
    </subcellularLocation>
</comment>
<evidence type="ECO:0000256" key="8">
    <source>
        <dbReference type="SAM" id="Phobius"/>
    </source>
</evidence>
<dbReference type="Pfam" id="PF13231">
    <property type="entry name" value="PMT_2"/>
    <property type="match status" value="1"/>
</dbReference>
<dbReference type="InterPro" id="IPR038731">
    <property type="entry name" value="RgtA/B/C-like"/>
</dbReference>
<organism evidence="10 11">
    <name type="scientific">Microterricola pindariensis</name>
    <dbReference type="NCBI Taxonomy" id="478010"/>
    <lineage>
        <taxon>Bacteria</taxon>
        <taxon>Bacillati</taxon>
        <taxon>Actinomycetota</taxon>
        <taxon>Actinomycetes</taxon>
        <taxon>Micrococcales</taxon>
        <taxon>Microbacteriaceae</taxon>
        <taxon>Microterricola</taxon>
    </lineage>
</organism>
<dbReference type="PANTHER" id="PTHR33908:SF3">
    <property type="entry name" value="UNDECAPRENYL PHOSPHATE-ALPHA-4-AMINO-4-DEOXY-L-ARABINOSE ARABINOSYL TRANSFERASE"/>
    <property type="match status" value="1"/>
</dbReference>
<feature type="domain" description="Glycosyltransferase RgtA/B/C/D-like" evidence="9">
    <location>
        <begin position="79"/>
        <end position="230"/>
    </location>
</feature>
<evidence type="ECO:0000256" key="4">
    <source>
        <dbReference type="ARBA" id="ARBA00022679"/>
    </source>
</evidence>
<dbReference type="EMBL" id="MPZN01000007">
    <property type="protein sequence ID" value="PPL19847.1"/>
    <property type="molecule type" value="Genomic_DNA"/>
</dbReference>
<keyword evidence="2" id="KW-1003">Cell membrane</keyword>
<name>A0ABX5AYG4_9MICO</name>
<keyword evidence="7 8" id="KW-0472">Membrane</keyword>
<dbReference type="InterPro" id="IPR050297">
    <property type="entry name" value="LipidA_mod_glycosyltrf_83"/>
</dbReference>
<evidence type="ECO:0000256" key="6">
    <source>
        <dbReference type="ARBA" id="ARBA00022989"/>
    </source>
</evidence>
<evidence type="ECO:0000313" key="10">
    <source>
        <dbReference type="EMBL" id="PPL19847.1"/>
    </source>
</evidence>
<feature type="transmembrane region" description="Helical" evidence="8">
    <location>
        <begin position="311"/>
        <end position="337"/>
    </location>
</feature>
<reference evidence="10 11" key="1">
    <citation type="journal article" date="2008" name="Int. J. Syst. Evol. Microbiol.">
        <title>Leifsonia pindariensis sp. nov., isolated from the Pindari glacier of the Indian Himalayas, and emended description of the genus Leifsonia.</title>
        <authorList>
            <person name="Reddy G.S."/>
            <person name="Prabagaran S.R."/>
            <person name="Shivaji S."/>
        </authorList>
    </citation>
    <scope>NUCLEOTIDE SEQUENCE [LARGE SCALE GENOMIC DNA]</scope>
    <source>
        <strain evidence="10 11">PON 10</strain>
    </source>
</reference>
<keyword evidence="3" id="KW-0328">Glycosyltransferase</keyword>
<feature type="transmembrane region" description="Helical" evidence="8">
    <location>
        <begin position="219"/>
        <end position="240"/>
    </location>
</feature>
<feature type="transmembrane region" description="Helical" evidence="8">
    <location>
        <begin position="377"/>
        <end position="395"/>
    </location>
</feature>